<reference evidence="2 3" key="1">
    <citation type="submission" date="2024-11" db="EMBL/GenBank/DDBJ databases">
        <title>Chromosome-level genome assembly of the freshwater bivalve Anodonta woodiana.</title>
        <authorList>
            <person name="Chen X."/>
        </authorList>
    </citation>
    <scope>NUCLEOTIDE SEQUENCE [LARGE SCALE GENOMIC DNA]</scope>
    <source>
        <strain evidence="2">MN2024</strain>
        <tissue evidence="2">Gills</tissue>
    </source>
</reference>
<accession>A0ABD3VZE0</accession>
<comment type="caution">
    <text evidence="2">The sequence shown here is derived from an EMBL/GenBank/DDBJ whole genome shotgun (WGS) entry which is preliminary data.</text>
</comment>
<keyword evidence="3" id="KW-1185">Reference proteome</keyword>
<organism evidence="2 3">
    <name type="scientific">Sinanodonta woodiana</name>
    <name type="common">Chinese pond mussel</name>
    <name type="synonym">Anodonta woodiana</name>
    <dbReference type="NCBI Taxonomy" id="1069815"/>
    <lineage>
        <taxon>Eukaryota</taxon>
        <taxon>Metazoa</taxon>
        <taxon>Spiralia</taxon>
        <taxon>Lophotrochozoa</taxon>
        <taxon>Mollusca</taxon>
        <taxon>Bivalvia</taxon>
        <taxon>Autobranchia</taxon>
        <taxon>Heteroconchia</taxon>
        <taxon>Palaeoheterodonta</taxon>
        <taxon>Unionida</taxon>
        <taxon>Unionoidea</taxon>
        <taxon>Unionidae</taxon>
        <taxon>Unioninae</taxon>
        <taxon>Sinanodonta</taxon>
    </lineage>
</organism>
<evidence type="ECO:0000313" key="3">
    <source>
        <dbReference type="Proteomes" id="UP001634394"/>
    </source>
</evidence>
<dbReference type="AlphaFoldDB" id="A0ABD3VZE0"/>
<name>A0ABD3VZE0_SINWO</name>
<feature type="region of interest" description="Disordered" evidence="1">
    <location>
        <begin position="1"/>
        <end position="28"/>
    </location>
</feature>
<proteinExistence type="predicted"/>
<feature type="compositionally biased region" description="Basic and acidic residues" evidence="1">
    <location>
        <begin position="1"/>
        <end position="12"/>
    </location>
</feature>
<dbReference type="Proteomes" id="UP001634394">
    <property type="component" value="Unassembled WGS sequence"/>
</dbReference>
<feature type="non-terminal residue" evidence="2">
    <location>
        <position position="139"/>
    </location>
</feature>
<dbReference type="EMBL" id="JBJQND010000009">
    <property type="protein sequence ID" value="KAL3866969.1"/>
    <property type="molecule type" value="Genomic_DNA"/>
</dbReference>
<gene>
    <name evidence="2" type="ORF">ACJMK2_044212</name>
</gene>
<evidence type="ECO:0000313" key="2">
    <source>
        <dbReference type="EMBL" id="KAL3866969.1"/>
    </source>
</evidence>
<protein>
    <submittedName>
        <fullName evidence="2">Uncharacterized protein</fullName>
    </submittedName>
</protein>
<evidence type="ECO:0000256" key="1">
    <source>
        <dbReference type="SAM" id="MobiDB-lite"/>
    </source>
</evidence>
<sequence length="139" mass="15632">MPTGDEQIHDVETVEVQEGSASTETAEDISYDEEISFQNEVVLQHAQPTPPVPVRQSGRERRPPAWFTSGQYETSTAAVGQTLVSVQQVVPEWRQKSDYISSLAQTSLFIGLEKEERRPSWILLVLPRTERLDVIPQLG</sequence>